<dbReference type="OMA" id="FAQTNQG"/>
<name>A0A1S3K2U0_LINAN</name>
<evidence type="ECO:0000259" key="4">
    <source>
        <dbReference type="PROSITE" id="PS51140"/>
    </source>
</evidence>
<feature type="region of interest" description="Disordered" evidence="2">
    <location>
        <begin position="208"/>
        <end position="282"/>
    </location>
</feature>
<reference evidence="6 7" key="1">
    <citation type="submission" date="2025-04" db="UniProtKB">
        <authorList>
            <consortium name="RefSeq"/>
        </authorList>
    </citation>
    <scope>IDENTIFICATION</scope>
    <source>
        <tissue evidence="6 7">Gonads</tissue>
    </source>
</reference>
<evidence type="ECO:0000313" key="9">
    <source>
        <dbReference type="RefSeq" id="XP_013416720.1"/>
    </source>
</evidence>
<sequence length="1380" mass="150783">MTDLSLKKQKLVEELHGIFSLVEQHVLEDLVHNMCTQYPESDEKEILFICSNHLLNNIAMETDDSNSSSANTVVKECEQKQQVDEVLSIFPDADQGWILQQLTINANFDVQTLINRMLENKYPKNLKPPHTGAASLKPAHSTSEQNSEAHKRLVSGFNLAANEPGVVGASVVPDKPNTVQDSASPAWGRTGQMMSSDVQIPNDVQLQAGSSGASLSSPATNNKERMGRKSWRQEGHSPKRILENQGQEHAFKHGSESTLIRKRLKMKPHTPVSSSCGKNTEQSANLQMDSSLHLGQPSNGHQKSDEFGSLFQSLFPPHKHKVPSANNNTTLLKQREVMQQMKRLQEILSSHESPSLHQNSAWHRIFTPQNAPTSSDSTHGQPCLHHNRRQHHHSTAEKCTLTPDCNCLVGKKKLVKGLFDGKSNQCSPMRRTMPVGAESGSQRPETKPLRSEAELQGLKVRPPRLENSTSSAGPSTSRSVSSTINPSRSNEQHDNDPKESLLSESQNLRPEIRLQGGKDVPPRHKNSTLSLAASSTSRSNSQIIEQRGFDELNDSDSKDSLFSLEPSSAESSSDDDCLPDLEPQKGASTTSKVNHAPAGANQRSLGSQVAKGHNFDKSDIFSTISVPKASVMHNVPGIQNEPSSRSPRSFVVLDLTEDDGTTMTVETTDMVHVGGSHLLAGQEKSPLVDKESNSNQIDGVAGVDRAGGESMIQEDAEYSSDDGNISPLDPDSFEMPCESCSRREAIKKLIQCFDGHLSCARCVQDEAKEAITGDKKGLLKCPKDGCDCLMPKELLTSVLPEMVLDLLEEQRLKAEREQIVCMDGIVQCPFCEYAAELDAAVRVFACQNTGCFKESCRYCKSEMSIGNHTNCGNAQHIPVNEAGTTREPDTWEEADTKEKGFALVPVEKSKEEYKKVEKLFLRTLPRCTILSIQRLQNPKLWQTYSLQRTHMLEENGLQNLNEMRLFHGTHQANIDAICRQNLDWRLYGRNGSVYGQGTYFARDASYSNKYSFPFHGAHGLSTLIRKVRSGHGFRHGVTANKIFTQTNQGPLVVNGFAQTNQNVGSNPSAMQTNQGTISNHGFMQTNQGAAVNSGFVQNNQGAAVNSGFVQNNQGAAVNPGFVQNNQGAAVNPGFVQNNQGAAVNSGFVQNNQGAAVNSGFVQNNQGAAFNSGFAQTNQGGAFNSGFAQTNQGDRFSLLLGLPQGQRDARQGNAVATDANKQSHMANLQGRNIPKGYTLSLPSPGMSQQSASTPANHAGPSGLSSGSNSQTISLGQAFHDLFQQSAARFHTRQQATAVAAVHHGNMGQCETETGGPRFMFVVRVLVGRYTRGDISMRRPPPIPGDPHNSQYNSCVDNPNDPTIYVIFEKSQCYPEYIIEYK</sequence>
<evidence type="ECO:0000313" key="6">
    <source>
        <dbReference type="RefSeq" id="XP_013416716.1"/>
    </source>
</evidence>
<evidence type="ECO:0000313" key="5">
    <source>
        <dbReference type="Proteomes" id="UP000085678"/>
    </source>
</evidence>
<feature type="region of interest" description="Disordered" evidence="2">
    <location>
        <begin position="419"/>
        <end position="611"/>
    </location>
</feature>
<feature type="compositionally biased region" description="Polar residues" evidence="2">
    <location>
        <begin position="369"/>
        <end position="380"/>
    </location>
</feature>
<dbReference type="RefSeq" id="XP_013416717.1">
    <property type="nucleotide sequence ID" value="XM_013561263.2"/>
</dbReference>
<feature type="compositionally biased region" description="Basic and acidic residues" evidence="2">
    <location>
        <begin position="490"/>
        <end position="501"/>
    </location>
</feature>
<feature type="region of interest" description="Disordered" evidence="2">
    <location>
        <begin position="1238"/>
        <end position="1269"/>
    </location>
</feature>
<dbReference type="KEGG" id="lak:106178183"/>
<feature type="compositionally biased region" description="Low complexity" evidence="2">
    <location>
        <begin position="527"/>
        <end position="541"/>
    </location>
</feature>
<keyword evidence="1" id="KW-0520">NAD</keyword>
<dbReference type="PROSITE" id="PS51059">
    <property type="entry name" value="PARP_CATALYTIC"/>
    <property type="match status" value="1"/>
</dbReference>
<dbReference type="PANTHER" id="PTHR45740">
    <property type="entry name" value="POLY [ADP-RIBOSE] POLYMERASE"/>
    <property type="match status" value="1"/>
</dbReference>
<dbReference type="PANTHER" id="PTHR45740:SF2">
    <property type="entry name" value="POLY [ADP-RIBOSE] POLYMERASE"/>
    <property type="match status" value="1"/>
</dbReference>
<dbReference type="GeneID" id="106178183"/>
<feature type="compositionally biased region" description="Low complexity" evidence="2">
    <location>
        <begin position="560"/>
        <end position="571"/>
    </location>
</feature>
<dbReference type="GO" id="GO:0043130">
    <property type="term" value="F:ubiquitin binding"/>
    <property type="evidence" value="ECO:0007669"/>
    <property type="project" value="InterPro"/>
</dbReference>
<dbReference type="OrthoDB" id="408612at2759"/>
<evidence type="ECO:0000256" key="1">
    <source>
        <dbReference type="RuleBase" id="RU362114"/>
    </source>
</evidence>
<dbReference type="EC" id="2.4.2.-" evidence="1"/>
<keyword evidence="1" id="KW-0328">Glycosyltransferase</keyword>
<dbReference type="PROSITE" id="PS51140">
    <property type="entry name" value="CUE"/>
    <property type="match status" value="1"/>
</dbReference>
<dbReference type="GO" id="GO:0003950">
    <property type="term" value="F:NAD+ poly-ADP-ribosyltransferase activity"/>
    <property type="evidence" value="ECO:0007669"/>
    <property type="project" value="UniProtKB-UniRule"/>
</dbReference>
<feature type="region of interest" description="Disordered" evidence="2">
    <location>
        <begin position="369"/>
        <end position="397"/>
    </location>
</feature>
<dbReference type="CDD" id="cd20339">
    <property type="entry name" value="BRcat_RBR_RNF216"/>
    <property type="match status" value="1"/>
</dbReference>
<feature type="domain" description="CUE" evidence="4">
    <location>
        <begin position="78"/>
        <end position="122"/>
    </location>
</feature>
<dbReference type="InterPro" id="IPR003892">
    <property type="entry name" value="CUE"/>
</dbReference>
<feature type="compositionally biased region" description="Low complexity" evidence="2">
    <location>
        <begin position="467"/>
        <end position="489"/>
    </location>
</feature>
<dbReference type="GO" id="GO:0005634">
    <property type="term" value="C:nucleus"/>
    <property type="evidence" value="ECO:0007669"/>
    <property type="project" value="TreeGrafter"/>
</dbReference>
<feature type="compositionally biased region" description="Low complexity" evidence="2">
    <location>
        <begin position="208"/>
        <end position="217"/>
    </location>
</feature>
<dbReference type="RefSeq" id="XP_013416719.1">
    <property type="nucleotide sequence ID" value="XM_013561265.2"/>
</dbReference>
<dbReference type="Proteomes" id="UP000085678">
    <property type="component" value="Unplaced"/>
</dbReference>
<evidence type="ECO:0000313" key="8">
    <source>
        <dbReference type="RefSeq" id="XP_013416719.1"/>
    </source>
</evidence>
<proteinExistence type="predicted"/>
<dbReference type="RefSeq" id="XP_013416716.1">
    <property type="nucleotide sequence ID" value="XM_013561262.2"/>
</dbReference>
<accession>A0A1S3K2U0</accession>
<feature type="region of interest" description="Disordered" evidence="2">
    <location>
        <begin position="169"/>
        <end position="191"/>
    </location>
</feature>
<keyword evidence="5" id="KW-1185">Reference proteome</keyword>
<keyword evidence="1" id="KW-0808">Transferase</keyword>
<dbReference type="GO" id="GO:1990404">
    <property type="term" value="F:NAD+-protein mono-ADP-ribosyltransferase activity"/>
    <property type="evidence" value="ECO:0007669"/>
    <property type="project" value="TreeGrafter"/>
</dbReference>
<dbReference type="InterPro" id="IPR047545">
    <property type="entry name" value="BRcat_RBR_RNF216"/>
</dbReference>
<dbReference type="SUPFAM" id="SSF56399">
    <property type="entry name" value="ADP-ribosylation"/>
    <property type="match status" value="2"/>
</dbReference>
<dbReference type="RefSeq" id="XP_013416720.1">
    <property type="nucleotide sequence ID" value="XM_013561266.2"/>
</dbReference>
<feature type="region of interest" description="Disordered" evidence="2">
    <location>
        <begin position="124"/>
        <end position="150"/>
    </location>
</feature>
<feature type="compositionally biased region" description="Basic and acidic residues" evidence="2">
    <location>
        <begin position="547"/>
        <end position="559"/>
    </location>
</feature>
<evidence type="ECO:0000313" key="7">
    <source>
        <dbReference type="RefSeq" id="XP_013416717.1"/>
    </source>
</evidence>
<protein>
    <recommendedName>
        <fullName evidence="1">Poly [ADP-ribose] polymerase</fullName>
        <shortName evidence="1">PARP</shortName>
        <ecNumber evidence="1">2.4.2.-</ecNumber>
    </recommendedName>
</protein>
<dbReference type="Pfam" id="PF00644">
    <property type="entry name" value="PARP"/>
    <property type="match status" value="1"/>
</dbReference>
<evidence type="ECO:0000259" key="3">
    <source>
        <dbReference type="PROSITE" id="PS51059"/>
    </source>
</evidence>
<gene>
    <name evidence="6 7 8 9" type="primary">LOC106178183</name>
</gene>
<feature type="compositionally biased region" description="Basic and acidic residues" evidence="2">
    <location>
        <begin position="444"/>
        <end position="453"/>
    </location>
</feature>
<evidence type="ECO:0000256" key="2">
    <source>
        <dbReference type="SAM" id="MobiDB-lite"/>
    </source>
</evidence>
<feature type="compositionally biased region" description="Polar residues" evidence="2">
    <location>
        <begin position="271"/>
        <end position="282"/>
    </location>
</feature>
<dbReference type="InterPro" id="IPR051712">
    <property type="entry name" value="ARTD-AVP"/>
</dbReference>
<feature type="domain" description="PARP catalytic" evidence="3">
    <location>
        <begin position="887"/>
        <end position="1380"/>
    </location>
</feature>
<feature type="compositionally biased region" description="Basic and acidic residues" evidence="2">
    <location>
        <begin position="222"/>
        <end position="242"/>
    </location>
</feature>
<dbReference type="InterPro" id="IPR012317">
    <property type="entry name" value="Poly(ADP-ribose)pol_cat_dom"/>
</dbReference>
<feature type="compositionally biased region" description="Polar residues" evidence="2">
    <location>
        <begin position="1244"/>
        <end position="1254"/>
    </location>
</feature>
<organism evidence="5 8">
    <name type="scientific">Lingula anatina</name>
    <name type="common">Brachiopod</name>
    <name type="synonym">Lingula unguis</name>
    <dbReference type="NCBI Taxonomy" id="7574"/>
    <lineage>
        <taxon>Eukaryota</taxon>
        <taxon>Metazoa</taxon>
        <taxon>Spiralia</taxon>
        <taxon>Lophotrochozoa</taxon>
        <taxon>Brachiopoda</taxon>
        <taxon>Linguliformea</taxon>
        <taxon>Lingulata</taxon>
        <taxon>Lingulida</taxon>
        <taxon>Linguloidea</taxon>
        <taxon>Lingulidae</taxon>
        <taxon>Lingula</taxon>
    </lineage>
</organism>
<dbReference type="Gene3D" id="3.90.228.10">
    <property type="match status" value="2"/>
</dbReference>